<dbReference type="Gene3D" id="3.40.50.1000">
    <property type="entry name" value="HAD superfamily/HAD-like"/>
    <property type="match status" value="1"/>
</dbReference>
<dbReference type="InterPro" id="IPR006439">
    <property type="entry name" value="HAD-SF_hydro_IA"/>
</dbReference>
<evidence type="ECO:0000313" key="1">
    <source>
        <dbReference type="EMBL" id="MDP9727622.1"/>
    </source>
</evidence>
<name>A0ABT9LTN3_9BACL</name>
<evidence type="ECO:0000313" key="2">
    <source>
        <dbReference type="Proteomes" id="UP001229209"/>
    </source>
</evidence>
<dbReference type="SUPFAM" id="SSF56784">
    <property type="entry name" value="HAD-like"/>
    <property type="match status" value="1"/>
</dbReference>
<dbReference type="InterPro" id="IPR023198">
    <property type="entry name" value="PGP-like_dom2"/>
</dbReference>
<comment type="caution">
    <text evidence="1">The sequence shown here is derived from an EMBL/GenBank/DDBJ whole genome shotgun (WGS) entry which is preliminary data.</text>
</comment>
<dbReference type="RefSeq" id="WP_306953131.1">
    <property type="nucleotide sequence ID" value="NZ_JAURUO010000002.1"/>
</dbReference>
<keyword evidence="1" id="KW-0378">Hydrolase</keyword>
<dbReference type="InterPro" id="IPR050155">
    <property type="entry name" value="HAD-like_hydrolase_sf"/>
</dbReference>
<accession>A0ABT9LTN3</accession>
<dbReference type="GO" id="GO:0008967">
    <property type="term" value="F:phosphoglycolate phosphatase activity"/>
    <property type="evidence" value="ECO:0007669"/>
    <property type="project" value="UniProtKB-EC"/>
</dbReference>
<dbReference type="InterPro" id="IPR036412">
    <property type="entry name" value="HAD-like_sf"/>
</dbReference>
<dbReference type="InterPro" id="IPR041492">
    <property type="entry name" value="HAD_2"/>
</dbReference>
<organism evidence="1 2">
    <name type="scientific">Alicyclobacillus tolerans</name>
    <dbReference type="NCBI Taxonomy" id="90970"/>
    <lineage>
        <taxon>Bacteria</taxon>
        <taxon>Bacillati</taxon>
        <taxon>Bacillota</taxon>
        <taxon>Bacilli</taxon>
        <taxon>Bacillales</taxon>
        <taxon>Alicyclobacillaceae</taxon>
        <taxon>Alicyclobacillus</taxon>
    </lineage>
</organism>
<proteinExistence type="predicted"/>
<dbReference type="Proteomes" id="UP001229209">
    <property type="component" value="Unassembled WGS sequence"/>
</dbReference>
<dbReference type="Gene3D" id="1.10.150.240">
    <property type="entry name" value="Putative phosphatase, domain 2"/>
    <property type="match status" value="1"/>
</dbReference>
<dbReference type="InterPro" id="IPR023214">
    <property type="entry name" value="HAD_sf"/>
</dbReference>
<dbReference type="SFLD" id="SFLDG01129">
    <property type="entry name" value="C1.5:_HAD__Beta-PGM__Phosphata"/>
    <property type="match status" value="1"/>
</dbReference>
<keyword evidence="2" id="KW-1185">Reference proteome</keyword>
<dbReference type="PANTHER" id="PTHR43434">
    <property type="entry name" value="PHOSPHOGLYCOLATE PHOSPHATASE"/>
    <property type="match status" value="1"/>
</dbReference>
<sequence length="220" mass="24533">MRPWTDYSTLIFDLDGTLLSSASFILPIYKKIIAQYGDKAPDDLTMTRTFGLPDEQIWEVLMPNSTGQIRRQAETDCGKEVAFTLSHCDILFPETRFTLEALKQAGYTLTTASNCGCDYLDAVLSTQHLDTLFTLPLCLESVHGKRKADILRAHCKVFDIESMVMIGDRQSDVEAAKEIGIPCIGCAFGFGHDDELTNADVIITNLSQLLTLFKVQNERP</sequence>
<dbReference type="PANTHER" id="PTHR43434:SF1">
    <property type="entry name" value="PHOSPHOGLYCOLATE PHOSPHATASE"/>
    <property type="match status" value="1"/>
</dbReference>
<gene>
    <name evidence="1" type="ORF">J2S04_000549</name>
</gene>
<reference evidence="1 2" key="1">
    <citation type="submission" date="2023-07" db="EMBL/GenBank/DDBJ databases">
        <title>Genomic Encyclopedia of Type Strains, Phase IV (KMG-IV): sequencing the most valuable type-strain genomes for metagenomic binning, comparative biology and taxonomic classification.</title>
        <authorList>
            <person name="Goeker M."/>
        </authorList>
    </citation>
    <scope>NUCLEOTIDE SEQUENCE [LARGE SCALE GENOMIC DNA]</scope>
    <source>
        <strain evidence="1 2">DSM 25924</strain>
    </source>
</reference>
<dbReference type="EMBL" id="JAURUO010000002">
    <property type="protein sequence ID" value="MDP9727622.1"/>
    <property type="molecule type" value="Genomic_DNA"/>
</dbReference>
<dbReference type="SFLD" id="SFLDS00003">
    <property type="entry name" value="Haloacid_Dehalogenase"/>
    <property type="match status" value="1"/>
</dbReference>
<dbReference type="NCBIfam" id="TIGR01549">
    <property type="entry name" value="HAD-SF-IA-v1"/>
    <property type="match status" value="1"/>
</dbReference>
<dbReference type="Pfam" id="PF13419">
    <property type="entry name" value="HAD_2"/>
    <property type="match status" value="1"/>
</dbReference>
<dbReference type="EC" id="3.1.3.18" evidence="1"/>
<protein>
    <submittedName>
        <fullName evidence="1">Phosphoglycolate phosphatase</fullName>
        <ecNumber evidence="1">3.1.3.18</ecNumber>
    </submittedName>
</protein>